<organism evidence="2 3">
    <name type="scientific">Artemisia annua</name>
    <name type="common">Sweet wormwood</name>
    <dbReference type="NCBI Taxonomy" id="35608"/>
    <lineage>
        <taxon>Eukaryota</taxon>
        <taxon>Viridiplantae</taxon>
        <taxon>Streptophyta</taxon>
        <taxon>Embryophyta</taxon>
        <taxon>Tracheophyta</taxon>
        <taxon>Spermatophyta</taxon>
        <taxon>Magnoliopsida</taxon>
        <taxon>eudicotyledons</taxon>
        <taxon>Gunneridae</taxon>
        <taxon>Pentapetalae</taxon>
        <taxon>asterids</taxon>
        <taxon>campanulids</taxon>
        <taxon>Asterales</taxon>
        <taxon>Asteraceae</taxon>
        <taxon>Asteroideae</taxon>
        <taxon>Anthemideae</taxon>
        <taxon>Artemisiinae</taxon>
        <taxon>Artemisia</taxon>
    </lineage>
</organism>
<keyword evidence="3" id="KW-1185">Reference proteome</keyword>
<proteinExistence type="predicted"/>
<dbReference type="STRING" id="35608.A0A2U1L7T8"/>
<dbReference type="GO" id="GO:0004029">
    <property type="term" value="F:aldehyde dehydrogenase (NAD+) activity"/>
    <property type="evidence" value="ECO:0007669"/>
    <property type="project" value="TreeGrafter"/>
</dbReference>
<dbReference type="InterPro" id="IPR016161">
    <property type="entry name" value="Ald_DH/histidinol_DH"/>
</dbReference>
<dbReference type="AlphaFoldDB" id="A0A2U1L7T8"/>
<gene>
    <name evidence="2" type="ORF">CTI12_AA521040</name>
</gene>
<dbReference type="Proteomes" id="UP000245207">
    <property type="component" value="Unassembled WGS sequence"/>
</dbReference>
<comment type="caution">
    <text evidence="2">The sequence shown here is derived from an EMBL/GenBank/DDBJ whole genome shotgun (WGS) entry which is preliminary data.</text>
</comment>
<dbReference type="Gene3D" id="3.40.605.10">
    <property type="entry name" value="Aldehyde Dehydrogenase, Chain A, domain 1"/>
    <property type="match status" value="1"/>
</dbReference>
<reference evidence="2 3" key="1">
    <citation type="journal article" date="2018" name="Mol. Plant">
        <title>The genome of Artemisia annua provides insight into the evolution of Asteraceae family and artemisinin biosynthesis.</title>
        <authorList>
            <person name="Shen Q."/>
            <person name="Zhang L."/>
            <person name="Liao Z."/>
            <person name="Wang S."/>
            <person name="Yan T."/>
            <person name="Shi P."/>
            <person name="Liu M."/>
            <person name="Fu X."/>
            <person name="Pan Q."/>
            <person name="Wang Y."/>
            <person name="Lv Z."/>
            <person name="Lu X."/>
            <person name="Zhang F."/>
            <person name="Jiang W."/>
            <person name="Ma Y."/>
            <person name="Chen M."/>
            <person name="Hao X."/>
            <person name="Li L."/>
            <person name="Tang Y."/>
            <person name="Lv G."/>
            <person name="Zhou Y."/>
            <person name="Sun X."/>
            <person name="Brodelius P.E."/>
            <person name="Rose J.K.C."/>
            <person name="Tang K."/>
        </authorList>
    </citation>
    <scope>NUCLEOTIDE SEQUENCE [LARGE SCALE GENOMIC DNA]</scope>
    <source>
        <strain evidence="3">cv. Huhao1</strain>
        <tissue evidence="2">Leaf</tissue>
    </source>
</reference>
<dbReference type="InterPro" id="IPR012394">
    <property type="entry name" value="Aldehyde_DH_NAD(P)"/>
</dbReference>
<accession>A0A2U1L7T8</accession>
<evidence type="ECO:0000313" key="2">
    <source>
        <dbReference type="EMBL" id="PWA45044.1"/>
    </source>
</evidence>
<dbReference type="SUPFAM" id="SSF53720">
    <property type="entry name" value="ALDH-like"/>
    <property type="match status" value="1"/>
</dbReference>
<keyword evidence="1" id="KW-0560">Oxidoreductase</keyword>
<dbReference type="GO" id="GO:0005737">
    <property type="term" value="C:cytoplasm"/>
    <property type="evidence" value="ECO:0007669"/>
    <property type="project" value="TreeGrafter"/>
</dbReference>
<dbReference type="EMBL" id="PKPP01010974">
    <property type="protein sequence ID" value="PWA45044.1"/>
    <property type="molecule type" value="Genomic_DNA"/>
</dbReference>
<dbReference type="PANTHER" id="PTHR43570:SF16">
    <property type="entry name" value="ALDEHYDE DEHYDROGENASE TYPE III, ISOFORM Q"/>
    <property type="match status" value="1"/>
</dbReference>
<evidence type="ECO:0000313" key="3">
    <source>
        <dbReference type="Proteomes" id="UP000245207"/>
    </source>
</evidence>
<dbReference type="OrthoDB" id="440325at2759"/>
<dbReference type="GO" id="GO:0006081">
    <property type="term" value="P:aldehyde metabolic process"/>
    <property type="evidence" value="ECO:0007669"/>
    <property type="project" value="InterPro"/>
</dbReference>
<dbReference type="InterPro" id="IPR016162">
    <property type="entry name" value="Ald_DH_N"/>
</dbReference>
<evidence type="ECO:0000256" key="1">
    <source>
        <dbReference type="ARBA" id="ARBA00023002"/>
    </source>
</evidence>
<protein>
    <submittedName>
        <fullName evidence="2">Aldehyde dehydrogenase, conserved site-containing protein</fullName>
    </submittedName>
</protein>
<sequence length="114" mass="13115">MASEQQVKKSTLFDTSSAETLVKDMRGAVSSGKTKSYEWRLGQLKSLLKMVESSEKLICDALFSDLGKPQHEAFIHEGRITRVKVMGVVCFWFWREWVSRGVIDWKRVKRCKTG</sequence>
<dbReference type="PANTHER" id="PTHR43570">
    <property type="entry name" value="ALDEHYDE DEHYDROGENASE"/>
    <property type="match status" value="1"/>
</dbReference>
<name>A0A2U1L7T8_ARTAN</name>